<dbReference type="GO" id="GO:0006508">
    <property type="term" value="P:proteolysis"/>
    <property type="evidence" value="ECO:0007669"/>
    <property type="project" value="UniProtKB-KW"/>
</dbReference>
<keyword evidence="6 9" id="KW-0378">Hydrolase</keyword>
<dbReference type="UniPathway" id="UPA00665"/>
<feature type="transmembrane region" description="Helical" evidence="9">
    <location>
        <begin position="133"/>
        <end position="153"/>
    </location>
</feature>
<dbReference type="GO" id="GO:0004190">
    <property type="term" value="F:aspartic-type endopeptidase activity"/>
    <property type="evidence" value="ECO:0007669"/>
    <property type="project" value="UniProtKB-UniRule"/>
</dbReference>
<gene>
    <name evidence="9 11" type="primary">lspA</name>
    <name evidence="11" type="ORF">H7F49_08760</name>
</gene>
<comment type="caution">
    <text evidence="9">Lacks conserved residue(s) required for the propagation of feature annotation.</text>
</comment>
<accession>A0A7X1F7H3</accession>
<keyword evidence="2 9" id="KW-1003">Cell membrane</keyword>
<keyword evidence="5 9" id="KW-0064">Aspartyl protease</keyword>
<reference evidence="11 12" key="1">
    <citation type="submission" date="2020-08" db="EMBL/GenBank/DDBJ databases">
        <title>The genome sequence of Novosphingobium flavum 4Y4.</title>
        <authorList>
            <person name="Liu Y."/>
        </authorList>
    </citation>
    <scope>NUCLEOTIDE SEQUENCE [LARGE SCALE GENOMIC DNA]</scope>
    <source>
        <strain evidence="11 12">4Y4</strain>
    </source>
</reference>
<feature type="active site" evidence="9">
    <location>
        <position position="141"/>
    </location>
</feature>
<keyword evidence="4 9" id="KW-0812">Transmembrane</keyword>
<dbReference type="AlphaFoldDB" id="A0A7X1F7H3"/>
<dbReference type="EC" id="3.4.23.36" evidence="9"/>
<feature type="active site" evidence="9">
    <location>
        <position position="122"/>
    </location>
</feature>
<organism evidence="11 12">
    <name type="scientific">Novosphingobium aerophilum</name>
    <dbReference type="NCBI Taxonomy" id="2839843"/>
    <lineage>
        <taxon>Bacteria</taxon>
        <taxon>Pseudomonadati</taxon>
        <taxon>Pseudomonadota</taxon>
        <taxon>Alphaproteobacteria</taxon>
        <taxon>Sphingomonadales</taxon>
        <taxon>Sphingomonadaceae</taxon>
        <taxon>Novosphingobium</taxon>
    </lineage>
</organism>
<evidence type="ECO:0000256" key="1">
    <source>
        <dbReference type="ARBA" id="ARBA00006139"/>
    </source>
</evidence>
<dbReference type="HAMAP" id="MF_00161">
    <property type="entry name" value="LspA"/>
    <property type="match status" value="1"/>
</dbReference>
<evidence type="ECO:0000256" key="8">
    <source>
        <dbReference type="ARBA" id="ARBA00023136"/>
    </source>
</evidence>
<dbReference type="EMBL" id="JACLAU010000010">
    <property type="protein sequence ID" value="MBC2651793.1"/>
    <property type="molecule type" value="Genomic_DNA"/>
</dbReference>
<comment type="subcellular location">
    <subcellularLocation>
        <location evidence="9">Cell membrane</location>
        <topology evidence="9">Multi-pass membrane protein</topology>
    </subcellularLocation>
</comment>
<evidence type="ECO:0000313" key="12">
    <source>
        <dbReference type="Proteomes" id="UP000520156"/>
    </source>
</evidence>
<dbReference type="RefSeq" id="WP_185683216.1">
    <property type="nucleotide sequence ID" value="NZ_JACLAU010000010.1"/>
</dbReference>
<evidence type="ECO:0000256" key="7">
    <source>
        <dbReference type="ARBA" id="ARBA00022989"/>
    </source>
</evidence>
<proteinExistence type="inferred from homology"/>
<comment type="function">
    <text evidence="9">This protein specifically catalyzes the removal of signal peptides from prolipoproteins.</text>
</comment>
<evidence type="ECO:0000256" key="9">
    <source>
        <dbReference type="HAMAP-Rule" id="MF_00161"/>
    </source>
</evidence>
<feature type="transmembrane region" description="Helical" evidence="9">
    <location>
        <begin position="71"/>
        <end position="90"/>
    </location>
</feature>
<comment type="caution">
    <text evidence="11">The sequence shown here is derived from an EMBL/GenBank/DDBJ whole genome shotgun (WGS) entry which is preliminary data.</text>
</comment>
<sequence>MTPVGRHRLAGLIAAALVYGADQLVKRAMIGPLRLPELGVIDLLPVFDLRWAMNFGVSFSLLSATSVESRWLLVGLTGLIAAAVLVWLLRERTRPECLALGLVLGGALGNIHDRAVLGYVVDYADLHFGEFRPFQIFNLADAAISIGVLIILARSFLSRDKRADVDGDAGHVPSES</sequence>
<keyword evidence="7 9" id="KW-1133">Transmembrane helix</keyword>
<evidence type="ECO:0000256" key="2">
    <source>
        <dbReference type="ARBA" id="ARBA00022475"/>
    </source>
</evidence>
<evidence type="ECO:0000256" key="6">
    <source>
        <dbReference type="ARBA" id="ARBA00022801"/>
    </source>
</evidence>
<evidence type="ECO:0000256" key="4">
    <source>
        <dbReference type="ARBA" id="ARBA00022692"/>
    </source>
</evidence>
<keyword evidence="12" id="KW-1185">Reference proteome</keyword>
<dbReference type="PRINTS" id="PR00781">
    <property type="entry name" value="LIPOSIGPTASE"/>
</dbReference>
<name>A0A7X1F7H3_9SPHN</name>
<comment type="catalytic activity">
    <reaction evidence="9">
        <text>Release of signal peptides from bacterial membrane prolipoproteins. Hydrolyzes -Xaa-Yaa-Zaa-|-(S,diacylglyceryl)Cys-, in which Xaa is hydrophobic (preferably Leu), and Yaa (Ala or Ser) and Zaa (Gly or Ala) have small, neutral side chains.</text>
        <dbReference type="EC" id="3.4.23.36"/>
    </reaction>
</comment>
<protein>
    <recommendedName>
        <fullName evidence="9">Lipoprotein signal peptidase</fullName>
        <ecNumber evidence="9">3.4.23.36</ecNumber>
    </recommendedName>
    <alternativeName>
        <fullName evidence="9">Prolipoprotein signal peptidase</fullName>
    </alternativeName>
    <alternativeName>
        <fullName evidence="9">Signal peptidase II</fullName>
        <shortName evidence="9">SPase II</shortName>
    </alternativeName>
</protein>
<dbReference type="Pfam" id="PF01252">
    <property type="entry name" value="Peptidase_A8"/>
    <property type="match status" value="1"/>
</dbReference>
<evidence type="ECO:0000313" key="11">
    <source>
        <dbReference type="EMBL" id="MBC2651793.1"/>
    </source>
</evidence>
<keyword evidence="3 9" id="KW-0645">Protease</keyword>
<evidence type="ECO:0000256" key="3">
    <source>
        <dbReference type="ARBA" id="ARBA00022670"/>
    </source>
</evidence>
<dbReference type="PANTHER" id="PTHR33695">
    <property type="entry name" value="LIPOPROTEIN SIGNAL PEPTIDASE"/>
    <property type="match status" value="1"/>
</dbReference>
<evidence type="ECO:0000256" key="10">
    <source>
        <dbReference type="RuleBase" id="RU004181"/>
    </source>
</evidence>
<dbReference type="InterPro" id="IPR001872">
    <property type="entry name" value="Peptidase_A8"/>
</dbReference>
<comment type="pathway">
    <text evidence="9">Protein modification; lipoprotein biosynthesis (signal peptide cleavage).</text>
</comment>
<dbReference type="GO" id="GO:0005886">
    <property type="term" value="C:plasma membrane"/>
    <property type="evidence" value="ECO:0007669"/>
    <property type="project" value="UniProtKB-SubCell"/>
</dbReference>
<comment type="similarity">
    <text evidence="1 9 10">Belongs to the peptidase A8 family.</text>
</comment>
<keyword evidence="8 9" id="KW-0472">Membrane</keyword>
<feature type="transmembrane region" description="Helical" evidence="9">
    <location>
        <begin position="97"/>
        <end position="121"/>
    </location>
</feature>
<evidence type="ECO:0000256" key="5">
    <source>
        <dbReference type="ARBA" id="ARBA00022750"/>
    </source>
</evidence>
<dbReference type="Proteomes" id="UP000520156">
    <property type="component" value="Unassembled WGS sequence"/>
</dbReference>
<dbReference type="NCBIfam" id="TIGR00077">
    <property type="entry name" value="lspA"/>
    <property type="match status" value="1"/>
</dbReference>
<dbReference type="PANTHER" id="PTHR33695:SF1">
    <property type="entry name" value="LIPOPROTEIN SIGNAL PEPTIDASE"/>
    <property type="match status" value="1"/>
</dbReference>